<organism evidence="1">
    <name type="scientific">Zea mays</name>
    <name type="common">Maize</name>
    <dbReference type="NCBI Taxonomy" id="4577"/>
    <lineage>
        <taxon>Eukaryota</taxon>
        <taxon>Viridiplantae</taxon>
        <taxon>Streptophyta</taxon>
        <taxon>Embryophyta</taxon>
        <taxon>Tracheophyta</taxon>
        <taxon>Spermatophyta</taxon>
        <taxon>Magnoliopsida</taxon>
        <taxon>Liliopsida</taxon>
        <taxon>Poales</taxon>
        <taxon>Poaceae</taxon>
        <taxon>PACMAD clade</taxon>
        <taxon>Panicoideae</taxon>
        <taxon>Andropogonodae</taxon>
        <taxon>Andropogoneae</taxon>
        <taxon>Tripsacinae</taxon>
        <taxon>Zea</taxon>
    </lineage>
</organism>
<proteinExistence type="evidence at transcript level"/>
<dbReference type="EMBL" id="BT086287">
    <property type="protein sequence ID" value="ACR36640.1"/>
    <property type="molecule type" value="mRNA"/>
</dbReference>
<sequence length="149" mass="15846">MEHIHEPPTIRGDVGFEDVKVQIAQDLQHLQQNAILVHAVNLHQGAVAACGVVDANPWGVDALVEVLVLRIKVGQHLRTEPVRGSFHSCRLVCPILCGGAGAGASDRSTAFLPPSSSLCRNPASACLLARFRCPVPVTSSPCAHHLMPL</sequence>
<protein>
    <submittedName>
        <fullName evidence="1">Uncharacterized protein</fullName>
    </submittedName>
</protein>
<dbReference type="AlphaFoldDB" id="C4J640"/>
<accession>C4J640</accession>
<name>C4J640_MAIZE</name>
<reference evidence="1" key="2">
    <citation type="submission" date="2012-06" db="EMBL/GenBank/DDBJ databases">
        <authorList>
            <person name="Yu Y."/>
            <person name="Currie J."/>
            <person name="Lomeli R."/>
            <person name="Angelova A."/>
            <person name="Collura K."/>
            <person name="Wissotski M."/>
            <person name="Campos D."/>
            <person name="Kudrna D."/>
            <person name="Golser W."/>
            <person name="Ashely E."/>
            <person name="Descour A."/>
            <person name="Fernandes J."/>
            <person name="Soderlund C."/>
            <person name="Walbot V."/>
        </authorList>
    </citation>
    <scope>NUCLEOTIDE SEQUENCE</scope>
    <source>
        <strain evidence="1">B73</strain>
    </source>
</reference>
<evidence type="ECO:0000313" key="1">
    <source>
        <dbReference type="EMBL" id="ACR36640.1"/>
    </source>
</evidence>
<reference evidence="1" key="1">
    <citation type="journal article" date="2009" name="PLoS Genet.">
        <title>Sequencing, mapping, and analysis of 27,455 maize full-length cDNAs.</title>
        <authorList>
            <person name="Soderlund C."/>
            <person name="Descour A."/>
            <person name="Kudrna D."/>
            <person name="Bomhoff M."/>
            <person name="Boyd L."/>
            <person name="Currie J."/>
            <person name="Angelova A."/>
            <person name="Collura K."/>
            <person name="Wissotski M."/>
            <person name="Ashley E."/>
            <person name="Morrow D."/>
            <person name="Fernandes J."/>
            <person name="Walbot V."/>
            <person name="Yu Y."/>
        </authorList>
    </citation>
    <scope>NUCLEOTIDE SEQUENCE</scope>
    <source>
        <strain evidence="1">B73</strain>
    </source>
</reference>